<feature type="transmembrane region" description="Helical" evidence="10">
    <location>
        <begin position="358"/>
        <end position="375"/>
    </location>
</feature>
<evidence type="ECO:0000259" key="11">
    <source>
        <dbReference type="PROSITE" id="PS50850"/>
    </source>
</evidence>
<accession>A0A1Z5SVI6</accession>
<evidence type="ECO:0000256" key="7">
    <source>
        <dbReference type="ARBA" id="ARBA00023136"/>
    </source>
</evidence>
<dbReference type="InterPro" id="IPR020846">
    <property type="entry name" value="MFS_dom"/>
</dbReference>
<dbReference type="AlphaFoldDB" id="A0A1Z5SVI6"/>
<dbReference type="PROSITE" id="PS00216">
    <property type="entry name" value="SUGAR_TRANSPORT_1"/>
    <property type="match status" value="1"/>
</dbReference>
<feature type="transmembrane region" description="Helical" evidence="10">
    <location>
        <begin position="457"/>
        <end position="487"/>
    </location>
</feature>
<reference evidence="12 13" key="1">
    <citation type="submission" date="2017-01" db="EMBL/GenBank/DDBJ databases">
        <title>The recent genome duplication of the halophilic yeast Hortaea werneckii: insights from long-read sequencing.</title>
        <authorList>
            <person name="Sinha S."/>
            <person name="Flibotte S."/>
            <person name="Neira M."/>
            <person name="Lenassi M."/>
            <person name="Gostincar C."/>
            <person name="Stajich J.E."/>
            <person name="Nislow C.E."/>
        </authorList>
    </citation>
    <scope>NUCLEOTIDE SEQUENCE [LARGE SCALE GENOMIC DNA]</scope>
    <source>
        <strain evidence="12 13">EXF-2000</strain>
    </source>
</reference>
<dbReference type="PANTHER" id="PTHR48022">
    <property type="entry name" value="PLASTIDIC GLUCOSE TRANSPORTER 4"/>
    <property type="match status" value="1"/>
</dbReference>
<feature type="domain" description="Major facilitator superfamily (MFS) profile" evidence="11">
    <location>
        <begin position="26"/>
        <end position="479"/>
    </location>
</feature>
<dbReference type="GO" id="GO:0016020">
    <property type="term" value="C:membrane"/>
    <property type="evidence" value="ECO:0007669"/>
    <property type="project" value="UniProtKB-SubCell"/>
</dbReference>
<dbReference type="PROSITE" id="PS00217">
    <property type="entry name" value="SUGAR_TRANSPORT_2"/>
    <property type="match status" value="1"/>
</dbReference>
<dbReference type="InterPro" id="IPR036259">
    <property type="entry name" value="MFS_trans_sf"/>
</dbReference>
<comment type="subcellular location">
    <subcellularLocation>
        <location evidence="1">Membrane</location>
        <topology evidence="1">Multi-pass membrane protein</topology>
    </subcellularLocation>
</comment>
<evidence type="ECO:0000256" key="1">
    <source>
        <dbReference type="ARBA" id="ARBA00004141"/>
    </source>
</evidence>
<feature type="transmembrane region" description="Helical" evidence="10">
    <location>
        <begin position="425"/>
        <end position="445"/>
    </location>
</feature>
<feature type="transmembrane region" description="Helical" evidence="10">
    <location>
        <begin position="21"/>
        <end position="49"/>
    </location>
</feature>
<dbReference type="InterPro" id="IPR050360">
    <property type="entry name" value="MFS_Sugar_Transporters"/>
</dbReference>
<evidence type="ECO:0000256" key="6">
    <source>
        <dbReference type="ARBA" id="ARBA00022989"/>
    </source>
</evidence>
<evidence type="ECO:0000313" key="12">
    <source>
        <dbReference type="EMBL" id="OTA24747.1"/>
    </source>
</evidence>
<feature type="transmembrane region" description="Helical" evidence="10">
    <location>
        <begin position="161"/>
        <end position="182"/>
    </location>
</feature>
<dbReference type="PRINTS" id="PR00171">
    <property type="entry name" value="SUGRTRNSPORT"/>
</dbReference>
<keyword evidence="3 9" id="KW-0813">Transport</keyword>
<dbReference type="EMBL" id="MUNK01000231">
    <property type="protein sequence ID" value="OTA24747.1"/>
    <property type="molecule type" value="Genomic_DNA"/>
</dbReference>
<dbReference type="VEuPathDB" id="FungiDB:BTJ68_13405"/>
<keyword evidence="7 10" id="KW-0472">Membrane</keyword>
<evidence type="ECO:0000313" key="13">
    <source>
        <dbReference type="Proteomes" id="UP000194280"/>
    </source>
</evidence>
<name>A0A1Z5SVI6_HORWE</name>
<dbReference type="Proteomes" id="UP000194280">
    <property type="component" value="Unassembled WGS sequence"/>
</dbReference>
<proteinExistence type="inferred from homology"/>
<protein>
    <recommendedName>
        <fullName evidence="8">Quinate transporter</fullName>
    </recommendedName>
</protein>
<dbReference type="STRING" id="1157616.A0A1Z5SVI6"/>
<dbReference type="NCBIfam" id="TIGR00879">
    <property type="entry name" value="SP"/>
    <property type="match status" value="1"/>
</dbReference>
<dbReference type="PANTHER" id="PTHR48022:SF34">
    <property type="entry name" value="MAJOR FACILITATOR SUPERFAMILY (MFS) PROFILE DOMAIN-CONTAINING PROTEIN-RELATED"/>
    <property type="match status" value="1"/>
</dbReference>
<organism evidence="12 13">
    <name type="scientific">Hortaea werneckii EXF-2000</name>
    <dbReference type="NCBI Taxonomy" id="1157616"/>
    <lineage>
        <taxon>Eukaryota</taxon>
        <taxon>Fungi</taxon>
        <taxon>Dikarya</taxon>
        <taxon>Ascomycota</taxon>
        <taxon>Pezizomycotina</taxon>
        <taxon>Dothideomycetes</taxon>
        <taxon>Dothideomycetidae</taxon>
        <taxon>Mycosphaerellales</taxon>
        <taxon>Teratosphaeriaceae</taxon>
        <taxon>Hortaea</taxon>
    </lineage>
</organism>
<dbReference type="PROSITE" id="PS50850">
    <property type="entry name" value="MFS"/>
    <property type="match status" value="1"/>
</dbReference>
<dbReference type="InParanoid" id="A0A1Z5SVI6"/>
<keyword evidence="13" id="KW-1185">Reference proteome</keyword>
<feature type="transmembrane region" description="Helical" evidence="10">
    <location>
        <begin position="69"/>
        <end position="90"/>
    </location>
</feature>
<keyword evidence="6 10" id="KW-1133">Transmembrane helix</keyword>
<evidence type="ECO:0000256" key="9">
    <source>
        <dbReference type="RuleBase" id="RU003346"/>
    </source>
</evidence>
<dbReference type="InterPro" id="IPR003663">
    <property type="entry name" value="Sugar/inositol_transpt"/>
</dbReference>
<dbReference type="Gene3D" id="1.20.1250.20">
    <property type="entry name" value="MFS general substrate transporter like domains"/>
    <property type="match status" value="1"/>
</dbReference>
<feature type="transmembrane region" description="Helical" evidence="10">
    <location>
        <begin position="128"/>
        <end position="149"/>
    </location>
</feature>
<evidence type="ECO:0000256" key="8">
    <source>
        <dbReference type="ARBA" id="ARBA00043213"/>
    </source>
</evidence>
<dbReference type="GO" id="GO:0005351">
    <property type="term" value="F:carbohydrate:proton symporter activity"/>
    <property type="evidence" value="ECO:0007669"/>
    <property type="project" value="TreeGrafter"/>
</dbReference>
<dbReference type="InterPro" id="IPR005828">
    <property type="entry name" value="MFS_sugar_transport-like"/>
</dbReference>
<gene>
    <name evidence="12" type="ORF">BTJ68_13405</name>
</gene>
<dbReference type="InterPro" id="IPR005829">
    <property type="entry name" value="Sugar_transporter_CS"/>
</dbReference>
<dbReference type="FunFam" id="1.20.1250.20:FF:000026">
    <property type="entry name" value="MFS quinate transporter QutD"/>
    <property type="match status" value="1"/>
</dbReference>
<evidence type="ECO:0000256" key="3">
    <source>
        <dbReference type="ARBA" id="ARBA00022448"/>
    </source>
</evidence>
<evidence type="ECO:0000256" key="4">
    <source>
        <dbReference type="ARBA" id="ARBA00022692"/>
    </source>
</evidence>
<feature type="transmembrane region" description="Helical" evidence="10">
    <location>
        <begin position="286"/>
        <end position="304"/>
    </location>
</feature>
<keyword evidence="5" id="KW-0672">Quinate metabolism</keyword>
<dbReference type="OrthoDB" id="508119at2759"/>
<feature type="transmembrane region" description="Helical" evidence="10">
    <location>
        <begin position="387"/>
        <end position="413"/>
    </location>
</feature>
<evidence type="ECO:0000256" key="5">
    <source>
        <dbReference type="ARBA" id="ARBA00022911"/>
    </source>
</evidence>
<feature type="transmembrane region" description="Helical" evidence="10">
    <location>
        <begin position="102"/>
        <end position="122"/>
    </location>
</feature>
<feature type="transmembrane region" description="Helical" evidence="10">
    <location>
        <begin position="194"/>
        <end position="214"/>
    </location>
</feature>
<comment type="similarity">
    <text evidence="2 9">Belongs to the major facilitator superfamily. Sugar transporter (TC 2.A.1.1) family.</text>
</comment>
<evidence type="ECO:0000256" key="10">
    <source>
        <dbReference type="SAM" id="Phobius"/>
    </source>
</evidence>
<comment type="caution">
    <text evidence="12">The sequence shown here is derived from an EMBL/GenBank/DDBJ whole genome shotgun (WGS) entry which is preliminary data.</text>
</comment>
<keyword evidence="4 10" id="KW-0812">Transmembrane</keyword>
<dbReference type="SUPFAM" id="SSF103473">
    <property type="entry name" value="MFS general substrate transporter"/>
    <property type="match status" value="1"/>
</dbReference>
<dbReference type="Pfam" id="PF00083">
    <property type="entry name" value="Sugar_tr"/>
    <property type="match status" value="1"/>
</dbReference>
<feature type="transmembrane region" description="Helical" evidence="10">
    <location>
        <begin position="324"/>
        <end position="346"/>
    </location>
</feature>
<sequence length="545" mass="59213">MPGRHANTAMRAPTPPEIYNWRVYLTAVVASMGALLFGYDLAFIGTTITRDAFKKDFGLEDASEAANNAFDANIVSLLQAGCFFGSLFAGPLSDKVGRKWSIMISGMVFDIGSLMQTLAYGIKDVVYVGRVVGGLGVGACSMLVPMYIAEMAPPTIRGRLVGLYEIFVQIGTCVGFWVNYGIAEHGPYGTASWMTPFGLQLIPGGVLIIGMLFMSESPRYLARTQGRESAEAGLSALRNLEKDHPYLIEELGHVMDQIEQEQIFAVGKGLKATVNMVCRKGNWNRLVIGNVMMIFMQTAGSNAINYFSPKIFKSIGLGGGSTALYATGIYGIIRLVAVLIAMYFVVDKFGRTRMLMSGSAVMAVGLWFVGAYVKVANPEESDNIGPAGYVAIAMLYIYAVGFCFSYAGIPWIYCSEIFPMNLRSIGVGSCTATHWLLNFVIARSVPYMITDIGYGTYFVFASFITVGIVWIYFFVPEVCLILILLSISSSRADCSKTKGLSLEDMDILFGSPQATSDVELGVDSEKRKQEIDSTHVEISGASTTD</sequence>
<evidence type="ECO:0000256" key="2">
    <source>
        <dbReference type="ARBA" id="ARBA00010992"/>
    </source>
</evidence>